<gene>
    <name evidence="1" type="ORF">CLUMA_CG008532</name>
</gene>
<evidence type="ECO:0000313" key="2">
    <source>
        <dbReference type="Proteomes" id="UP000183832"/>
    </source>
</evidence>
<organism evidence="1 2">
    <name type="scientific">Clunio marinus</name>
    <dbReference type="NCBI Taxonomy" id="568069"/>
    <lineage>
        <taxon>Eukaryota</taxon>
        <taxon>Metazoa</taxon>
        <taxon>Ecdysozoa</taxon>
        <taxon>Arthropoda</taxon>
        <taxon>Hexapoda</taxon>
        <taxon>Insecta</taxon>
        <taxon>Pterygota</taxon>
        <taxon>Neoptera</taxon>
        <taxon>Endopterygota</taxon>
        <taxon>Diptera</taxon>
        <taxon>Nematocera</taxon>
        <taxon>Chironomoidea</taxon>
        <taxon>Chironomidae</taxon>
        <taxon>Clunio</taxon>
    </lineage>
</organism>
<dbReference type="Proteomes" id="UP000183832">
    <property type="component" value="Unassembled WGS sequence"/>
</dbReference>
<reference evidence="1 2" key="1">
    <citation type="submission" date="2015-04" db="EMBL/GenBank/DDBJ databases">
        <authorList>
            <person name="Syromyatnikov M.Y."/>
            <person name="Popov V.N."/>
        </authorList>
    </citation>
    <scope>NUCLEOTIDE SEQUENCE [LARGE SCALE GENOMIC DNA]</scope>
</reference>
<sequence>MQIFKQFPNRNTYLKTIATEDMRDMESTSHYGHDEMSGMFSHLSCFSTSTRRILKCLFWKEMFNKQFLNRSVGASWIVCEYEVGKLLVMLRLLSRREKRIEVAMITWM</sequence>
<protein>
    <submittedName>
        <fullName evidence="1">CLUMA_CG008532, isoform A</fullName>
    </submittedName>
</protein>
<dbReference type="AlphaFoldDB" id="A0A1J1I9E1"/>
<name>A0A1J1I9E1_9DIPT</name>
<keyword evidence="2" id="KW-1185">Reference proteome</keyword>
<evidence type="ECO:0000313" key="1">
    <source>
        <dbReference type="EMBL" id="CRK95049.1"/>
    </source>
</evidence>
<accession>A0A1J1I9E1</accession>
<dbReference type="EMBL" id="CVRI01000040">
    <property type="protein sequence ID" value="CRK95049.1"/>
    <property type="molecule type" value="Genomic_DNA"/>
</dbReference>
<proteinExistence type="predicted"/>